<dbReference type="Gene3D" id="3.40.50.150">
    <property type="entry name" value="Vaccinia Virus protein VP39"/>
    <property type="match status" value="1"/>
</dbReference>
<dbReference type="EMBL" id="LAZR01000003">
    <property type="protein sequence ID" value="KKO11462.1"/>
    <property type="molecule type" value="Genomic_DNA"/>
</dbReference>
<sequence>MDLPTNILCCPMCLEGLSIAKGADDSTTAVCTVCERRYPVTEGIANFLPNPIPSPKGRGQRLMESEWRVKRYESKWWRGGTLFKRYTGVTLDEEIALVKRIDAAEAADTVLDLACGPGIYTRAFAQDSLGRTVIGVDVSEPMLRRAVDKAAALDLANITFIHGDACALPLQDGSVDVANCCEALHLFTDVQAVLAELGRVVKPGGRFSASLAWVGRTPWSHIKAIFDGRFWRMHFFRREEIEALLDEAGFEPTVHHAHGIWMIVGGVRRS</sequence>
<dbReference type="Gene3D" id="2.20.25.10">
    <property type="match status" value="1"/>
</dbReference>
<dbReference type="GO" id="GO:0008168">
    <property type="term" value="F:methyltransferase activity"/>
    <property type="evidence" value="ECO:0007669"/>
    <property type="project" value="TreeGrafter"/>
</dbReference>
<dbReference type="Pfam" id="PF13649">
    <property type="entry name" value="Methyltransf_25"/>
    <property type="match status" value="1"/>
</dbReference>
<proteinExistence type="predicted"/>
<dbReference type="CDD" id="cd02440">
    <property type="entry name" value="AdoMet_MTases"/>
    <property type="match status" value="1"/>
</dbReference>
<evidence type="ECO:0000313" key="2">
    <source>
        <dbReference type="EMBL" id="KKO11462.1"/>
    </source>
</evidence>
<dbReference type="InterPro" id="IPR041698">
    <property type="entry name" value="Methyltransf_25"/>
</dbReference>
<feature type="domain" description="Methyltransferase" evidence="1">
    <location>
        <begin position="110"/>
        <end position="205"/>
    </location>
</feature>
<protein>
    <recommendedName>
        <fullName evidence="1">Methyltransferase domain-containing protein</fullName>
    </recommendedName>
</protein>
<evidence type="ECO:0000259" key="1">
    <source>
        <dbReference type="Pfam" id="PF13649"/>
    </source>
</evidence>
<gene>
    <name evidence="2" type="ORF">LCGC14_0019430</name>
</gene>
<reference evidence="2" key="1">
    <citation type="journal article" date="2015" name="Nature">
        <title>Complex archaea that bridge the gap between prokaryotes and eukaryotes.</title>
        <authorList>
            <person name="Spang A."/>
            <person name="Saw J.H."/>
            <person name="Jorgensen S.L."/>
            <person name="Zaremba-Niedzwiedzka K."/>
            <person name="Martijn J."/>
            <person name="Lind A.E."/>
            <person name="van Eijk R."/>
            <person name="Schleper C."/>
            <person name="Guy L."/>
            <person name="Ettema T.J."/>
        </authorList>
    </citation>
    <scope>NUCLEOTIDE SEQUENCE</scope>
</reference>
<accession>A0A0F9YGS2</accession>
<dbReference type="SUPFAM" id="SSF53335">
    <property type="entry name" value="S-adenosyl-L-methionine-dependent methyltransferases"/>
    <property type="match status" value="1"/>
</dbReference>
<dbReference type="PANTHER" id="PTHR43591">
    <property type="entry name" value="METHYLTRANSFERASE"/>
    <property type="match status" value="1"/>
</dbReference>
<name>A0A0F9YGS2_9ZZZZ</name>
<comment type="caution">
    <text evidence="2">The sequence shown here is derived from an EMBL/GenBank/DDBJ whole genome shotgun (WGS) entry which is preliminary data.</text>
</comment>
<dbReference type="AlphaFoldDB" id="A0A0F9YGS2"/>
<organism evidence="2">
    <name type="scientific">marine sediment metagenome</name>
    <dbReference type="NCBI Taxonomy" id="412755"/>
    <lineage>
        <taxon>unclassified sequences</taxon>
        <taxon>metagenomes</taxon>
        <taxon>ecological metagenomes</taxon>
    </lineage>
</organism>
<dbReference type="PANTHER" id="PTHR43591:SF24">
    <property type="entry name" value="2-METHOXY-6-POLYPRENYL-1,4-BENZOQUINOL METHYLASE, MITOCHONDRIAL"/>
    <property type="match status" value="1"/>
</dbReference>
<dbReference type="InterPro" id="IPR029063">
    <property type="entry name" value="SAM-dependent_MTases_sf"/>
</dbReference>
<dbReference type="SUPFAM" id="SSF158997">
    <property type="entry name" value="Trm112p-like"/>
    <property type="match status" value="1"/>
</dbReference>